<protein>
    <submittedName>
        <fullName evidence="3">Uncharacterized protein</fullName>
    </submittedName>
</protein>
<evidence type="ECO:0000313" key="3">
    <source>
        <dbReference type="EMBL" id="MCL7027101.1"/>
    </source>
</evidence>
<feature type="non-terminal residue" evidence="3">
    <location>
        <position position="1"/>
    </location>
</feature>
<keyword evidence="2" id="KW-0030">Aminoacyl-tRNA synthetase</keyword>
<dbReference type="GO" id="GO:0005524">
    <property type="term" value="F:ATP binding"/>
    <property type="evidence" value="ECO:0007669"/>
    <property type="project" value="UniProtKB-KW"/>
</dbReference>
<evidence type="ECO:0000256" key="1">
    <source>
        <dbReference type="ARBA" id="ARBA00022917"/>
    </source>
</evidence>
<comment type="caution">
    <text evidence="3">The sequence shown here is derived from an EMBL/GenBank/DDBJ whole genome shotgun (WGS) entry which is preliminary data.</text>
</comment>
<dbReference type="AlphaFoldDB" id="A0AA41S144"/>
<keyword evidence="1" id="KW-0648">Protein biosynthesis</keyword>
<dbReference type="GO" id="GO:0006421">
    <property type="term" value="P:asparaginyl-tRNA aminoacylation"/>
    <property type="evidence" value="ECO:0007669"/>
    <property type="project" value="TreeGrafter"/>
</dbReference>
<sequence>VLLHSSIASLSKFTSTGTSILVEGVLKESSLEGKHKIELQVEKLLHVGMVDSNKYPLSKTRLPLDFLRNYSHFRPRTTT</sequence>
<feature type="non-terminal residue" evidence="3">
    <location>
        <position position="79"/>
    </location>
</feature>
<dbReference type="GO" id="GO:0005739">
    <property type="term" value="C:mitochondrion"/>
    <property type="evidence" value="ECO:0007669"/>
    <property type="project" value="TreeGrafter"/>
</dbReference>
<proteinExistence type="predicted"/>
<reference evidence="3" key="1">
    <citation type="submission" date="2022-03" db="EMBL/GenBank/DDBJ databases">
        <title>A functionally conserved STORR gene fusion in Papaver species that diverged 16.8 million years ago.</title>
        <authorList>
            <person name="Catania T."/>
        </authorList>
    </citation>
    <scope>NUCLEOTIDE SEQUENCE</scope>
    <source>
        <strain evidence="3">S-191538</strain>
    </source>
</reference>
<name>A0AA41S144_PAPNU</name>
<keyword evidence="2" id="KW-0436">Ligase</keyword>
<evidence type="ECO:0000313" key="4">
    <source>
        <dbReference type="Proteomes" id="UP001177140"/>
    </source>
</evidence>
<gene>
    <name evidence="3" type="ORF">MKW94_005141</name>
</gene>
<dbReference type="EMBL" id="JAJJMA010064442">
    <property type="protein sequence ID" value="MCL7027101.1"/>
    <property type="molecule type" value="Genomic_DNA"/>
</dbReference>
<dbReference type="PANTHER" id="PTHR22594">
    <property type="entry name" value="ASPARTYL/LYSYL-TRNA SYNTHETASE"/>
    <property type="match status" value="1"/>
</dbReference>
<evidence type="ECO:0000256" key="2">
    <source>
        <dbReference type="ARBA" id="ARBA00023146"/>
    </source>
</evidence>
<organism evidence="3 4">
    <name type="scientific">Papaver nudicaule</name>
    <name type="common">Iceland poppy</name>
    <dbReference type="NCBI Taxonomy" id="74823"/>
    <lineage>
        <taxon>Eukaryota</taxon>
        <taxon>Viridiplantae</taxon>
        <taxon>Streptophyta</taxon>
        <taxon>Embryophyta</taxon>
        <taxon>Tracheophyta</taxon>
        <taxon>Spermatophyta</taxon>
        <taxon>Magnoliopsida</taxon>
        <taxon>Ranunculales</taxon>
        <taxon>Papaveraceae</taxon>
        <taxon>Papaveroideae</taxon>
        <taxon>Papaver</taxon>
    </lineage>
</organism>
<keyword evidence="4" id="KW-1185">Reference proteome</keyword>
<dbReference type="Proteomes" id="UP001177140">
    <property type="component" value="Unassembled WGS sequence"/>
</dbReference>
<accession>A0AA41S144</accession>
<dbReference type="GO" id="GO:0004816">
    <property type="term" value="F:asparagine-tRNA ligase activity"/>
    <property type="evidence" value="ECO:0007669"/>
    <property type="project" value="TreeGrafter"/>
</dbReference>
<dbReference type="PANTHER" id="PTHR22594:SF36">
    <property type="entry name" value="ASPARAGINE--TRNA LIGASE, CYTOPLASMIC 2"/>
    <property type="match status" value="1"/>
</dbReference>